<evidence type="ECO:0000256" key="3">
    <source>
        <dbReference type="ARBA" id="ARBA00022448"/>
    </source>
</evidence>
<proteinExistence type="inferred from homology"/>
<dbReference type="GO" id="GO:0015562">
    <property type="term" value="F:efflux transmembrane transporter activity"/>
    <property type="evidence" value="ECO:0007669"/>
    <property type="project" value="TreeGrafter"/>
</dbReference>
<evidence type="ECO:0000256" key="1">
    <source>
        <dbReference type="ARBA" id="ARBA00004196"/>
    </source>
</evidence>
<dbReference type="Gene3D" id="2.40.50.100">
    <property type="match status" value="1"/>
</dbReference>
<dbReference type="InterPro" id="IPR006143">
    <property type="entry name" value="RND_pump_MFP"/>
</dbReference>
<dbReference type="Gene3D" id="2.40.30.170">
    <property type="match status" value="1"/>
</dbReference>
<protein>
    <submittedName>
        <fullName evidence="7">Efflux RND transporter periplasmic adaptor subunit</fullName>
    </submittedName>
</protein>
<evidence type="ECO:0000259" key="4">
    <source>
        <dbReference type="Pfam" id="PF25917"/>
    </source>
</evidence>
<dbReference type="Proteomes" id="UP000572377">
    <property type="component" value="Unassembled WGS sequence"/>
</dbReference>
<name>A0A849L269_9RHOB</name>
<organism evidence="7 8">
    <name type="scientific">Halovulum dunhuangense</name>
    <dbReference type="NCBI Taxonomy" id="1505036"/>
    <lineage>
        <taxon>Bacteria</taxon>
        <taxon>Pseudomonadati</taxon>
        <taxon>Pseudomonadota</taxon>
        <taxon>Alphaproteobacteria</taxon>
        <taxon>Rhodobacterales</taxon>
        <taxon>Paracoccaceae</taxon>
        <taxon>Halovulum</taxon>
    </lineage>
</organism>
<dbReference type="GO" id="GO:1990281">
    <property type="term" value="C:efflux pump complex"/>
    <property type="evidence" value="ECO:0007669"/>
    <property type="project" value="TreeGrafter"/>
</dbReference>
<dbReference type="EMBL" id="JABFBC010000001">
    <property type="protein sequence ID" value="NNU80317.1"/>
    <property type="molecule type" value="Genomic_DNA"/>
</dbReference>
<dbReference type="RefSeq" id="WP_171323976.1">
    <property type="nucleotide sequence ID" value="NZ_JABFBC010000001.1"/>
</dbReference>
<keyword evidence="3" id="KW-0813">Transport</keyword>
<feature type="domain" description="Multidrug resistance protein MdtA-like barrel-sandwich hybrid" evidence="4">
    <location>
        <begin position="70"/>
        <end position="189"/>
    </location>
</feature>
<dbReference type="FunFam" id="2.40.30.170:FF:000010">
    <property type="entry name" value="Efflux RND transporter periplasmic adaptor subunit"/>
    <property type="match status" value="1"/>
</dbReference>
<sequence length="371" mass="39630">MIKRIVIMVVLLAAVAGGLVGFNLFRDKMIGEYFANMPTPPVTVSTIEAKPVTWTPTIDAIGTVSALRGVELTVEASGVIGDIRFGPSEAVTEGQVLLQLDDAVQSADLEAARTQAELDQQNLVRARELVSRGATTTVTLESAVAAAAASRAQVAKLEAVLEKRQLLAPFSGTIGLPRVDLGAYVTPGTVVATLQDLSRMRVDFTVPEQRLGELRIGQPIVVRDEERQSSFEGEIVGIDPRVDPATRLVSVRASIDNPDGRLTPGQFVRISVVLPEESGVIAMPLTAVVSSLYGDYVFVVRPRENDPEQLEVRQVFVQTGRRSGQMVEIVSGVQVGDAVVTAGQNRLTNGAPARVDNSVNPAADMIEASLR</sequence>
<reference evidence="7 8" key="1">
    <citation type="submission" date="2020-05" db="EMBL/GenBank/DDBJ databases">
        <title>Gimesia benthica sp. nov., a novel planctomycete isolated from a deep-sea water sample of the Northwest Indian Ocean.</title>
        <authorList>
            <person name="Wang J."/>
            <person name="Ruan C."/>
            <person name="Song L."/>
            <person name="Zhu Y."/>
            <person name="Li A."/>
            <person name="Zheng X."/>
            <person name="Wang L."/>
            <person name="Lu Z."/>
            <person name="Huang Y."/>
            <person name="Du W."/>
            <person name="Zhou Y."/>
            <person name="Huang L."/>
            <person name="Dai X."/>
        </authorList>
    </citation>
    <scope>NUCLEOTIDE SEQUENCE [LARGE SCALE GENOMIC DNA]</scope>
    <source>
        <strain evidence="7 8">YYQ-30</strain>
    </source>
</reference>
<dbReference type="Pfam" id="PF25967">
    <property type="entry name" value="RND-MFP_C"/>
    <property type="match status" value="1"/>
</dbReference>
<dbReference type="InterPro" id="IPR058625">
    <property type="entry name" value="MdtA-like_BSH"/>
</dbReference>
<dbReference type="Gene3D" id="1.10.287.470">
    <property type="entry name" value="Helix hairpin bin"/>
    <property type="match status" value="1"/>
</dbReference>
<accession>A0A849L269</accession>
<dbReference type="Pfam" id="PF25917">
    <property type="entry name" value="BSH_RND"/>
    <property type="match status" value="1"/>
</dbReference>
<evidence type="ECO:0000259" key="5">
    <source>
        <dbReference type="Pfam" id="PF25954"/>
    </source>
</evidence>
<dbReference type="Gene3D" id="2.40.420.20">
    <property type="match status" value="1"/>
</dbReference>
<keyword evidence="8" id="KW-1185">Reference proteome</keyword>
<evidence type="ECO:0000313" key="7">
    <source>
        <dbReference type="EMBL" id="NNU80317.1"/>
    </source>
</evidence>
<feature type="domain" description="Multidrug resistance protein MdtA-like C-terminal permuted SH3" evidence="6">
    <location>
        <begin position="280"/>
        <end position="344"/>
    </location>
</feature>
<feature type="domain" description="CusB-like beta-barrel" evidence="5">
    <location>
        <begin position="202"/>
        <end position="272"/>
    </location>
</feature>
<dbReference type="NCBIfam" id="TIGR01730">
    <property type="entry name" value="RND_mfp"/>
    <property type="match status" value="1"/>
</dbReference>
<dbReference type="PANTHER" id="PTHR30469">
    <property type="entry name" value="MULTIDRUG RESISTANCE PROTEIN MDTA"/>
    <property type="match status" value="1"/>
</dbReference>
<comment type="similarity">
    <text evidence="2">Belongs to the membrane fusion protein (MFP) (TC 8.A.1) family.</text>
</comment>
<evidence type="ECO:0000256" key="2">
    <source>
        <dbReference type="ARBA" id="ARBA00009477"/>
    </source>
</evidence>
<comment type="caution">
    <text evidence="7">The sequence shown here is derived from an EMBL/GenBank/DDBJ whole genome shotgun (WGS) entry which is preliminary data.</text>
</comment>
<dbReference type="SUPFAM" id="SSF111369">
    <property type="entry name" value="HlyD-like secretion proteins"/>
    <property type="match status" value="1"/>
</dbReference>
<gene>
    <name evidence="7" type="ORF">HMH01_07670</name>
</gene>
<dbReference type="Pfam" id="PF25954">
    <property type="entry name" value="Beta-barrel_RND_2"/>
    <property type="match status" value="1"/>
</dbReference>
<evidence type="ECO:0000259" key="6">
    <source>
        <dbReference type="Pfam" id="PF25967"/>
    </source>
</evidence>
<dbReference type="AlphaFoldDB" id="A0A849L269"/>
<dbReference type="InterPro" id="IPR058792">
    <property type="entry name" value="Beta-barrel_RND_2"/>
</dbReference>
<evidence type="ECO:0000313" key="8">
    <source>
        <dbReference type="Proteomes" id="UP000572377"/>
    </source>
</evidence>
<dbReference type="PANTHER" id="PTHR30469:SF11">
    <property type="entry name" value="BLL4320 PROTEIN"/>
    <property type="match status" value="1"/>
</dbReference>
<comment type="subcellular location">
    <subcellularLocation>
        <location evidence="1">Cell envelope</location>
    </subcellularLocation>
</comment>
<dbReference type="InterPro" id="IPR058627">
    <property type="entry name" value="MdtA-like_C"/>
</dbReference>